<protein>
    <submittedName>
        <fullName evidence="3">Oxidoreductase</fullName>
    </submittedName>
</protein>
<reference evidence="4" key="1">
    <citation type="submission" date="2017-12" db="EMBL/GenBank/DDBJ databases">
        <title>Genomic analysis of Paracoccus sp. CBA4604.</title>
        <authorList>
            <person name="Roh S.W."/>
            <person name="Kim J.Y."/>
            <person name="Kim J.S."/>
        </authorList>
    </citation>
    <scope>NUCLEOTIDE SEQUENCE [LARGE SCALE GENOMIC DNA]</scope>
    <source>
        <strain evidence="4">CBA4604</strain>
    </source>
</reference>
<sequence>MKRLGWGMIGGGEGSQIGPAHRLGARADGRFDFVAGALDHRAEIGRDYGTQLGIAPDRAYGSWQDMLAGERGREDRVDLVTVATPNATHFEITKAFLEAGFNVLCEKPMTMTVEEGEAIVEIAARSGKICAVNYCYSAYPMVRQARAMVRNGELGKIRLVVTNFSHGHHGDATDADNPRVRWRYDPAQAGISGQFADCGIHALHMASFIADDQVESLSADFASTISSRQLEDDAMVNFRMEGGAVGRLWTSSVAIGRQHGFDIQVFGETGGLRWTSEQPNQLVYTPLGRRTQIIEKGEGRLHEDAQRLSRVAIAHPEGFPLAVANIYCDLADAISGEIRDGLPLAQDGVRSMAAVHAAVASARENGAWKDARPSIFR</sequence>
<dbReference type="Pfam" id="PF22725">
    <property type="entry name" value="GFO_IDH_MocA_C3"/>
    <property type="match status" value="1"/>
</dbReference>
<dbReference type="InterPro" id="IPR051317">
    <property type="entry name" value="Gfo/Idh/MocA_oxidoreduct"/>
</dbReference>
<dbReference type="RefSeq" id="WP_101499107.1">
    <property type="nucleotide sequence ID" value="NZ_CP025583.1"/>
</dbReference>
<dbReference type="SUPFAM" id="SSF55347">
    <property type="entry name" value="Glyceraldehyde-3-phosphate dehydrogenase-like, C-terminal domain"/>
    <property type="match status" value="1"/>
</dbReference>
<dbReference type="KEGG" id="paru:CYR75_05160"/>
<evidence type="ECO:0000259" key="1">
    <source>
        <dbReference type="Pfam" id="PF01408"/>
    </source>
</evidence>
<dbReference type="Gene3D" id="3.30.360.10">
    <property type="entry name" value="Dihydrodipicolinate Reductase, domain 2"/>
    <property type="match status" value="1"/>
</dbReference>
<dbReference type="Gene3D" id="3.40.50.720">
    <property type="entry name" value="NAD(P)-binding Rossmann-like Domain"/>
    <property type="match status" value="1"/>
</dbReference>
<dbReference type="OrthoDB" id="9815825at2"/>
<gene>
    <name evidence="3" type="ORF">CYR75_05160</name>
</gene>
<dbReference type="InterPro" id="IPR036291">
    <property type="entry name" value="NAD(P)-bd_dom_sf"/>
</dbReference>
<keyword evidence="4" id="KW-1185">Reference proteome</keyword>
<feature type="domain" description="Gfo/Idh/MocA-like oxidoreductase N-terminal" evidence="1">
    <location>
        <begin position="6"/>
        <end position="134"/>
    </location>
</feature>
<dbReference type="AlphaFoldDB" id="A0A2K9MDR0"/>
<evidence type="ECO:0000313" key="3">
    <source>
        <dbReference type="EMBL" id="AUM73753.1"/>
    </source>
</evidence>
<dbReference type="Pfam" id="PF01408">
    <property type="entry name" value="GFO_IDH_MocA"/>
    <property type="match status" value="1"/>
</dbReference>
<dbReference type="InterPro" id="IPR000683">
    <property type="entry name" value="Gfo/Idh/MocA-like_OxRdtase_N"/>
</dbReference>
<dbReference type="GO" id="GO:0000166">
    <property type="term" value="F:nucleotide binding"/>
    <property type="evidence" value="ECO:0007669"/>
    <property type="project" value="InterPro"/>
</dbReference>
<accession>A0A2K9MDR0</accession>
<feature type="domain" description="GFO/IDH/MocA-like oxidoreductase" evidence="2">
    <location>
        <begin position="142"/>
        <end position="272"/>
    </location>
</feature>
<evidence type="ECO:0000259" key="2">
    <source>
        <dbReference type="Pfam" id="PF22725"/>
    </source>
</evidence>
<evidence type="ECO:0000313" key="4">
    <source>
        <dbReference type="Proteomes" id="UP000234882"/>
    </source>
</evidence>
<dbReference type="PANTHER" id="PTHR43708:SF3">
    <property type="entry name" value="OXIDOREDUCTASE"/>
    <property type="match status" value="1"/>
</dbReference>
<dbReference type="PANTHER" id="PTHR43708">
    <property type="entry name" value="CONSERVED EXPRESSED OXIDOREDUCTASE (EUROFUNG)"/>
    <property type="match status" value="1"/>
</dbReference>
<dbReference type="EMBL" id="CP025583">
    <property type="protein sequence ID" value="AUM73753.1"/>
    <property type="molecule type" value="Genomic_DNA"/>
</dbReference>
<organism evidence="3 4">
    <name type="scientific">Paracoccus jeotgali</name>
    <dbReference type="NCBI Taxonomy" id="2065379"/>
    <lineage>
        <taxon>Bacteria</taxon>
        <taxon>Pseudomonadati</taxon>
        <taxon>Pseudomonadota</taxon>
        <taxon>Alphaproteobacteria</taxon>
        <taxon>Rhodobacterales</taxon>
        <taxon>Paracoccaceae</taxon>
        <taxon>Paracoccus</taxon>
    </lineage>
</organism>
<proteinExistence type="predicted"/>
<dbReference type="Proteomes" id="UP000234882">
    <property type="component" value="Chromosome"/>
</dbReference>
<name>A0A2K9MDR0_9RHOB</name>
<dbReference type="SUPFAM" id="SSF51735">
    <property type="entry name" value="NAD(P)-binding Rossmann-fold domains"/>
    <property type="match status" value="1"/>
</dbReference>
<dbReference type="InterPro" id="IPR055170">
    <property type="entry name" value="GFO_IDH_MocA-like_dom"/>
</dbReference>